<comment type="subunit">
    <text evidence="10">Monomer.</text>
</comment>
<dbReference type="GO" id="GO:0043169">
    <property type="term" value="F:cation binding"/>
    <property type="evidence" value="ECO:0007669"/>
    <property type="project" value="InterPro"/>
</dbReference>
<keyword evidence="7 10" id="KW-0808">Transferase</keyword>
<organism evidence="13 14">
    <name type="scientific">Sulfobacillus thermosulfidooxidans (strain DSM 9293 / VKM B-1269 / AT-1)</name>
    <dbReference type="NCBI Taxonomy" id="929705"/>
    <lineage>
        <taxon>Bacteria</taxon>
        <taxon>Bacillati</taxon>
        <taxon>Bacillota</taxon>
        <taxon>Clostridia</taxon>
        <taxon>Eubacteriales</taxon>
        <taxon>Clostridiales Family XVII. Incertae Sedis</taxon>
        <taxon>Sulfobacillus</taxon>
    </lineage>
</organism>
<dbReference type="InterPro" id="IPR006047">
    <property type="entry name" value="GH13_cat_dom"/>
</dbReference>
<dbReference type="GO" id="GO:0003844">
    <property type="term" value="F:1,4-alpha-glucan branching enzyme activity"/>
    <property type="evidence" value="ECO:0007669"/>
    <property type="project" value="UniProtKB-UniRule"/>
</dbReference>
<dbReference type="PANTHER" id="PTHR43651">
    <property type="entry name" value="1,4-ALPHA-GLUCAN-BRANCHING ENZYME"/>
    <property type="match status" value="1"/>
</dbReference>
<dbReference type="Gene3D" id="2.60.40.1180">
    <property type="entry name" value="Golgi alpha-mannosidase II"/>
    <property type="match status" value="1"/>
</dbReference>
<dbReference type="InterPro" id="IPR013780">
    <property type="entry name" value="Glyco_hydro_b"/>
</dbReference>
<dbReference type="InterPro" id="IPR014756">
    <property type="entry name" value="Ig_E-set"/>
</dbReference>
<evidence type="ECO:0000313" key="14">
    <source>
        <dbReference type="Proteomes" id="UP000192660"/>
    </source>
</evidence>
<comment type="similarity">
    <text evidence="4 10">Belongs to the glycosyl hydrolase 13 family. GlgB subfamily.</text>
</comment>
<name>A0A1W1WM91_SULTA</name>
<evidence type="ECO:0000256" key="5">
    <source>
        <dbReference type="ARBA" id="ARBA00022600"/>
    </source>
</evidence>
<dbReference type="SUPFAM" id="SSF51445">
    <property type="entry name" value="(Trans)glycosidases"/>
    <property type="match status" value="1"/>
</dbReference>
<evidence type="ECO:0000256" key="6">
    <source>
        <dbReference type="ARBA" id="ARBA00022676"/>
    </source>
</evidence>
<dbReference type="NCBIfam" id="NF003811">
    <property type="entry name" value="PRK05402.1"/>
    <property type="match status" value="1"/>
</dbReference>
<feature type="active site" description="Proton donor" evidence="10 11">
    <location>
        <position position="386"/>
    </location>
</feature>
<dbReference type="GO" id="GO:0005978">
    <property type="term" value="P:glycogen biosynthetic process"/>
    <property type="evidence" value="ECO:0007669"/>
    <property type="project" value="UniProtKB-UniRule"/>
</dbReference>
<keyword evidence="8 10" id="KW-0320">Glycogen biosynthesis</keyword>
<evidence type="ECO:0000256" key="3">
    <source>
        <dbReference type="ARBA" id="ARBA00004964"/>
    </source>
</evidence>
<dbReference type="InterPro" id="IPR004193">
    <property type="entry name" value="Glyco_hydro_13_N"/>
</dbReference>
<evidence type="ECO:0000256" key="10">
    <source>
        <dbReference type="HAMAP-Rule" id="MF_00685"/>
    </source>
</evidence>
<dbReference type="Pfam" id="PF02922">
    <property type="entry name" value="CBM_48"/>
    <property type="match status" value="1"/>
</dbReference>
<dbReference type="GO" id="GO:0004553">
    <property type="term" value="F:hydrolase activity, hydrolyzing O-glycosyl compounds"/>
    <property type="evidence" value="ECO:0007669"/>
    <property type="project" value="InterPro"/>
</dbReference>
<comment type="pathway">
    <text evidence="3 10">Glycan biosynthesis; glycogen biosynthesis.</text>
</comment>
<dbReference type="SMART" id="SM00642">
    <property type="entry name" value="Aamy"/>
    <property type="match status" value="1"/>
</dbReference>
<keyword evidence="9 10" id="KW-0119">Carbohydrate metabolism</keyword>
<proteinExistence type="inferred from homology"/>
<dbReference type="InterPro" id="IPR006048">
    <property type="entry name" value="A-amylase/branching_C"/>
</dbReference>
<reference evidence="14" key="1">
    <citation type="submission" date="2017-04" db="EMBL/GenBank/DDBJ databases">
        <authorList>
            <person name="Varghese N."/>
            <person name="Submissions S."/>
        </authorList>
    </citation>
    <scope>NUCLEOTIDE SEQUENCE [LARGE SCALE GENOMIC DNA]</scope>
    <source>
        <strain evidence="14">DSM 9293</strain>
    </source>
</reference>
<dbReference type="InterPro" id="IPR013783">
    <property type="entry name" value="Ig-like_fold"/>
</dbReference>
<dbReference type="PIRSF" id="PIRSF000463">
    <property type="entry name" value="GlgB"/>
    <property type="match status" value="1"/>
</dbReference>
<accession>A0A1W1WM91</accession>
<dbReference type="InterPro" id="IPR037439">
    <property type="entry name" value="Branching_enzy"/>
</dbReference>
<dbReference type="AlphaFoldDB" id="A0A1W1WM91"/>
<dbReference type="CDD" id="cd11322">
    <property type="entry name" value="AmyAc_Glg_BE"/>
    <property type="match status" value="1"/>
</dbReference>
<dbReference type="FunFam" id="2.60.40.1180:FF:000002">
    <property type="entry name" value="1,4-alpha-glucan branching enzyme GlgB"/>
    <property type="match status" value="1"/>
</dbReference>
<sequence length="656" mass="75394">MARYGDDDGGLDPKQDVTISGRWVTSMQDSLDNQTLYLFNEGTLTQMYRHFGAQYVDLKKNTVRFAVWAPAAQRVSVVGDFNGWDPNKHPMRPLGSSGVHMAIIDHIEPGTLYKYVVENPAQGFVKEKADPLAFAMEIPPKTASVVTRLDYVWHDDEWINTRSKISPIEKPISIYEVHVGSWRKHSDGMSLSYRELADQLITYVKDQGFTHVELLPIMEHPYYGSWGYQTTCYFAPSSRFGSPQDLMYFIDQCHQQGLGVILDWVPSHFATDDFGLAEFDGTHLYEHADPRQGIHPQWHSYLFNYGRNEVRSFLLSSAMFWLDYYHADGLRVDAVSSMLYLDFGRQAGEWIPNRYGGHENLEAISFLQQLNQAVHQRFPGVVMIAEESTAWPHVTSRPEDGGLGFDFKWDMGWMHDTLDYMSKDPIYRRYHHDKLTFRPMYALSERFILPLSHDEVVHGKGSLINKMAGDTWQKMANLRLLFAYMYATPGKKLLFMGAELGQWREWSHDRELDWFLLDDPDHKGIARLVKDLNALYHQNPALFSLDYDVRGFEWCDFGDRDGSVISFFRHGVDQDVLCVFNFTPVPRHGYRLGVLQPGEWQEILNTDSVYYGGSNLGNGGWVYSDDQSWQGRPYTLSLTLPPLGALFLKKVNAETG</sequence>
<protein>
    <recommendedName>
        <fullName evidence="10">1,4-alpha-glucan branching enzyme GlgB</fullName>
        <ecNumber evidence="10">2.4.1.18</ecNumber>
    </recommendedName>
    <alternativeName>
        <fullName evidence="10">1,4-alpha-D-glucan:1,4-alpha-D-glucan 6-glucosyl-transferase</fullName>
    </alternativeName>
    <alternativeName>
        <fullName evidence="10">Alpha-(1-&gt;4)-glucan branching enzyme</fullName>
    </alternativeName>
    <alternativeName>
        <fullName evidence="10">Glycogen branching enzyme</fullName>
        <shortName evidence="10">BE</shortName>
    </alternativeName>
</protein>
<evidence type="ECO:0000256" key="7">
    <source>
        <dbReference type="ARBA" id="ARBA00022679"/>
    </source>
</evidence>
<keyword evidence="5 10" id="KW-0321">Glycogen metabolism</keyword>
<dbReference type="Gene3D" id="2.60.40.10">
    <property type="entry name" value="Immunoglobulins"/>
    <property type="match status" value="1"/>
</dbReference>
<dbReference type="Pfam" id="PF00128">
    <property type="entry name" value="Alpha-amylase"/>
    <property type="match status" value="1"/>
</dbReference>
<evidence type="ECO:0000313" key="13">
    <source>
        <dbReference type="EMBL" id="SMC07299.1"/>
    </source>
</evidence>
<dbReference type="FunFam" id="3.20.20.80:FF:000003">
    <property type="entry name" value="1,4-alpha-glucan branching enzyme GlgB"/>
    <property type="match status" value="1"/>
</dbReference>
<evidence type="ECO:0000256" key="4">
    <source>
        <dbReference type="ARBA" id="ARBA00009000"/>
    </source>
</evidence>
<evidence type="ECO:0000256" key="8">
    <source>
        <dbReference type="ARBA" id="ARBA00023056"/>
    </source>
</evidence>
<evidence type="ECO:0000256" key="9">
    <source>
        <dbReference type="ARBA" id="ARBA00023277"/>
    </source>
</evidence>
<keyword evidence="14" id="KW-1185">Reference proteome</keyword>
<evidence type="ECO:0000256" key="1">
    <source>
        <dbReference type="ARBA" id="ARBA00000826"/>
    </source>
</evidence>
<comment type="catalytic activity">
    <reaction evidence="1 10">
        <text>Transfers a segment of a (1-&gt;4)-alpha-D-glucan chain to a primary hydroxy group in a similar glucan chain.</text>
        <dbReference type="EC" id="2.4.1.18"/>
    </reaction>
</comment>
<evidence type="ECO:0000259" key="12">
    <source>
        <dbReference type="SMART" id="SM00642"/>
    </source>
</evidence>
<feature type="active site" description="Nucleophile" evidence="10 11">
    <location>
        <position position="333"/>
    </location>
</feature>
<dbReference type="Pfam" id="PF02806">
    <property type="entry name" value="Alpha-amylase_C"/>
    <property type="match status" value="1"/>
</dbReference>
<dbReference type="CDD" id="cd02855">
    <property type="entry name" value="E_set_GBE_prok_N"/>
    <property type="match status" value="1"/>
</dbReference>
<dbReference type="PANTHER" id="PTHR43651:SF3">
    <property type="entry name" value="1,4-ALPHA-GLUCAN-BRANCHING ENZYME"/>
    <property type="match status" value="1"/>
</dbReference>
<dbReference type="Gene3D" id="3.20.20.80">
    <property type="entry name" value="Glycosidases"/>
    <property type="match status" value="1"/>
</dbReference>
<dbReference type="InterPro" id="IPR044143">
    <property type="entry name" value="GlgB_N_E_set_prok"/>
</dbReference>
<evidence type="ECO:0000256" key="11">
    <source>
        <dbReference type="PIRSR" id="PIRSR000463-1"/>
    </source>
</evidence>
<dbReference type="UniPathway" id="UPA00164"/>
<dbReference type="Proteomes" id="UP000192660">
    <property type="component" value="Unassembled WGS sequence"/>
</dbReference>
<dbReference type="EC" id="2.4.1.18" evidence="10"/>
<dbReference type="InterPro" id="IPR006407">
    <property type="entry name" value="GlgB"/>
</dbReference>
<dbReference type="InterPro" id="IPR017853">
    <property type="entry name" value="GH"/>
</dbReference>
<feature type="domain" description="Glycosyl hydrolase family 13 catalytic" evidence="12">
    <location>
        <begin position="176"/>
        <end position="532"/>
    </location>
</feature>
<dbReference type="GO" id="GO:0005829">
    <property type="term" value="C:cytosol"/>
    <property type="evidence" value="ECO:0007669"/>
    <property type="project" value="TreeGrafter"/>
</dbReference>
<dbReference type="NCBIfam" id="TIGR01515">
    <property type="entry name" value="branching_enzym"/>
    <property type="match status" value="1"/>
</dbReference>
<keyword evidence="6 10" id="KW-0328">Glycosyltransferase</keyword>
<dbReference type="SUPFAM" id="SSF51011">
    <property type="entry name" value="Glycosyl hydrolase domain"/>
    <property type="match status" value="1"/>
</dbReference>
<dbReference type="NCBIfam" id="NF008967">
    <property type="entry name" value="PRK12313.1"/>
    <property type="match status" value="1"/>
</dbReference>
<dbReference type="EMBL" id="FWWY01000001">
    <property type="protein sequence ID" value="SMC07299.1"/>
    <property type="molecule type" value="Genomic_DNA"/>
</dbReference>
<dbReference type="SUPFAM" id="SSF81296">
    <property type="entry name" value="E set domains"/>
    <property type="match status" value="1"/>
</dbReference>
<dbReference type="HAMAP" id="MF_00685">
    <property type="entry name" value="GlgB"/>
    <property type="match status" value="1"/>
</dbReference>
<gene>
    <name evidence="10" type="primary">glgB</name>
    <name evidence="13" type="ORF">SAMN00768000_3316</name>
</gene>
<evidence type="ECO:0000256" key="2">
    <source>
        <dbReference type="ARBA" id="ARBA00002953"/>
    </source>
</evidence>
<comment type="function">
    <text evidence="2 10">Catalyzes the formation of the alpha-1,6-glucosidic linkages in glycogen by scission of a 1,4-alpha-linked oligosaccharide from growing alpha-1,4-glucan chains and the subsequent attachment of the oligosaccharide to the alpha-1,6 position.</text>
</comment>
<dbReference type="STRING" id="28034.BFX07_06920"/>